<reference evidence="3" key="1">
    <citation type="submission" date="2020-08" db="EMBL/GenBank/DDBJ databases">
        <title>Bridging the membrane lipid divide: bacteria of the FCB group superphylum have the potential to synthesize archaeal ether lipids.</title>
        <authorList>
            <person name="Villanueva L."/>
            <person name="von Meijenfeldt F.A.B."/>
            <person name="Westbye A.B."/>
            <person name="Yadav S."/>
            <person name="Hopmans E.C."/>
            <person name="Dutilh B.E."/>
            <person name="Sinninghe Damste J.S."/>
        </authorList>
    </citation>
    <scope>NUCLEOTIDE SEQUENCE</scope>
    <source>
        <strain evidence="3">NIOZ-UU159</strain>
    </source>
</reference>
<feature type="compositionally biased region" description="Polar residues" evidence="1">
    <location>
        <begin position="265"/>
        <end position="275"/>
    </location>
</feature>
<evidence type="ECO:0000256" key="1">
    <source>
        <dbReference type="SAM" id="MobiDB-lite"/>
    </source>
</evidence>
<sequence length="285" mass="31866">MEVVELLVYIILVFVLLSLIGIMSWLLYDYNNLKTKLTGDFQTINNTFSSQKKKDNTLEDDINSNSSNIINTSNYVDLNALNTSNYVVDVKTNISNDLNKSALENKNYIDVVEERVKGHDTNFSTFHNNLNKYFTFGTSGEDINGTDKKIYNYIFDSDLTNKDKRLELMYETTIAQDMFVNGVINTNSDVKLKTDSTKNLKVCNANAVGDIDSCFDIYKDGANLIIKRPANGDIIIGNGVVSESLVVGKDTIEYKGTDLLKTPHTHGTSQEASQEAKQDAAVYPQ</sequence>
<accession>A0A7S9SUF8</accession>
<evidence type="ECO:0000313" key="3">
    <source>
        <dbReference type="EMBL" id="QPI16751.1"/>
    </source>
</evidence>
<keyword evidence="2" id="KW-1133">Transmembrane helix</keyword>
<gene>
    <name evidence="3" type="ORF">NIOZUU159_00246</name>
</gene>
<feature type="region of interest" description="Disordered" evidence="1">
    <location>
        <begin position="259"/>
        <end position="285"/>
    </location>
</feature>
<name>A0A7S9SUF8_9VIRU</name>
<protein>
    <submittedName>
        <fullName evidence="3">Uncharacterized protein</fullName>
    </submittedName>
</protein>
<feature type="transmembrane region" description="Helical" evidence="2">
    <location>
        <begin position="6"/>
        <end position="28"/>
    </location>
</feature>
<keyword evidence="2" id="KW-0472">Membrane</keyword>
<organism evidence="3">
    <name type="scientific">Virus NIOZ-UU159</name>
    <dbReference type="NCBI Taxonomy" id="2763270"/>
    <lineage>
        <taxon>Viruses</taxon>
    </lineage>
</organism>
<keyword evidence="2" id="KW-0812">Transmembrane</keyword>
<proteinExistence type="predicted"/>
<dbReference type="EMBL" id="MW030600">
    <property type="protein sequence ID" value="QPI16751.1"/>
    <property type="molecule type" value="Genomic_DNA"/>
</dbReference>
<evidence type="ECO:0000256" key="2">
    <source>
        <dbReference type="SAM" id="Phobius"/>
    </source>
</evidence>